<keyword evidence="1" id="KW-1133">Transmembrane helix</keyword>
<reference evidence="2" key="2">
    <citation type="submission" date="2019-07" db="EMBL/GenBank/DDBJ databases">
        <authorList>
            <person name="Hoon-Hanks L."/>
            <person name="Stenglein M.D."/>
        </authorList>
    </citation>
    <scope>NUCLEOTIDE SEQUENCE</scope>
    <source>
        <strain evidence="2">H0-1</strain>
    </source>
</reference>
<sequence length="254" mass="27483">MKYLIFVAVCFVVVALATSTATTPTVSQNVTTLPIMVSQSTSIGSTITTAITSTKFQTSGFVASTIATTKVGTMTVISSTVKMRQSTNFEPTFYATNCYCSNYCALNGTGDGVADGVVRNGSIEFWDTLITLFRPSIMCIVKVEACGFKNYPTTSACLVAFSMFKPTVDCKNQTRLRTTEVPVCKKQEIITIDTARNASAVREMFFNSQSTSGSFLAVVVLISCFSTIIIIFAIKGVFSVGPSITIKQPKQRFY</sequence>
<accession>A0A5P9K4X1</accession>
<keyword evidence="1 2" id="KW-0812">Transmembrane</keyword>
<evidence type="ECO:0000256" key="1">
    <source>
        <dbReference type="SAM" id="Phobius"/>
    </source>
</evidence>
<keyword evidence="1" id="KW-0472">Membrane</keyword>
<protein>
    <submittedName>
        <fullName evidence="2">Putative transmembrane protein</fullName>
    </submittedName>
</protein>
<organism evidence="2">
    <name type="scientific">Serpentovirinae sp</name>
    <dbReference type="NCBI Taxonomy" id="2661817"/>
    <lineage>
        <taxon>Viruses</taxon>
        <taxon>Riboviria</taxon>
        <taxon>Orthornavirae</taxon>
        <taxon>Pisuviricota</taxon>
        <taxon>Pisoniviricetes</taxon>
        <taxon>Nidovirales</taxon>
        <taxon>Tornidovirineae</taxon>
        <taxon>Tobaniviridae</taxon>
        <taxon>Serpentovirinae</taxon>
    </lineage>
</organism>
<reference evidence="2" key="1">
    <citation type="journal article" date="2019" name="Front Vet Sci">
        <title>Longitudinal and Cross-Sectional Sampling of Serpentovirus (Nidovirus) Infection in Captive Snakes Reveals High Prevalence, Persistent Infection, and Increased Mortality in Pythons and Divergent Serpentovirus Infection in Boas and Colubrids.</title>
        <authorList>
            <person name="Hoon-Hanks L.L."/>
            <person name="Ossiboff R.J."/>
            <person name="Bartolini P."/>
            <person name="Fogelson S.B."/>
            <person name="Perry S.M."/>
            <person name="Stohr A.C."/>
            <person name="Cross S.T."/>
            <person name="Wellehan J.F.X."/>
            <person name="Jacobson E.R."/>
            <person name="Dubovi E.J."/>
            <person name="Stenglein M.D."/>
        </authorList>
    </citation>
    <scope>NUCLEOTIDE SEQUENCE</scope>
    <source>
        <strain evidence="2">H0-1</strain>
    </source>
</reference>
<evidence type="ECO:0000313" key="2">
    <source>
        <dbReference type="EMBL" id="QFU19740.1"/>
    </source>
</evidence>
<proteinExistence type="predicted"/>
<name>A0A5P9K4X1_9NIDO</name>
<dbReference type="EMBL" id="MN161564">
    <property type="protein sequence ID" value="QFU19740.1"/>
    <property type="molecule type" value="Genomic_RNA"/>
</dbReference>
<feature type="transmembrane region" description="Helical" evidence="1">
    <location>
        <begin position="215"/>
        <end position="238"/>
    </location>
</feature>
<gene>
    <name evidence="2" type="primary">ORF3</name>
</gene>